<reference evidence="1" key="2">
    <citation type="submission" date="2020-09" db="EMBL/GenBank/DDBJ databases">
        <authorList>
            <person name="Sun Q."/>
            <person name="Sedlacek I."/>
        </authorList>
    </citation>
    <scope>NUCLEOTIDE SEQUENCE</scope>
    <source>
        <strain evidence="1">CCM 8433</strain>
    </source>
</reference>
<dbReference type="EMBL" id="BMDT01000003">
    <property type="protein sequence ID" value="GGI65314.1"/>
    <property type="molecule type" value="Genomic_DNA"/>
</dbReference>
<keyword evidence="2" id="KW-1185">Reference proteome</keyword>
<gene>
    <name evidence="1" type="ORF">GCM10011482_09680</name>
</gene>
<dbReference type="RefSeq" id="WP_188367152.1">
    <property type="nucleotide sequence ID" value="NZ_BMDT01000003.1"/>
</dbReference>
<organism evidence="1 2">
    <name type="scientific">Enterococcus alcedinis</name>
    <dbReference type="NCBI Taxonomy" id="1274384"/>
    <lineage>
        <taxon>Bacteria</taxon>
        <taxon>Bacillati</taxon>
        <taxon>Bacillota</taxon>
        <taxon>Bacilli</taxon>
        <taxon>Lactobacillales</taxon>
        <taxon>Enterococcaceae</taxon>
        <taxon>Enterococcus</taxon>
    </lineage>
</organism>
<name>A0A917N4R7_9ENTE</name>
<sequence length="221" mass="26171">MTQRLPKNAHQIFEREHFTFKKIKETHNPTEVEQIKLAYKETWQAWKALQLDVFASLSVVDSFEKPKIESWTNGWNLRNHFWAAYRLSDAPNSNACLAVLFNRKQLQIYLMYQHYRSEQRSGDIETYNAMLAHLPSWSEAIDLHDYYIWPQQEHELVDHLLLHDYLVDAEKQAALQAQAYEKSFQLGKIRYTTNDLGDEKAFILQGFKELTPLLQIIINQK</sequence>
<evidence type="ECO:0000313" key="1">
    <source>
        <dbReference type="EMBL" id="GGI65314.1"/>
    </source>
</evidence>
<evidence type="ECO:0000313" key="2">
    <source>
        <dbReference type="Proteomes" id="UP000622610"/>
    </source>
</evidence>
<dbReference type="Pfam" id="PF10786">
    <property type="entry name" value="HI_0552"/>
    <property type="match status" value="1"/>
</dbReference>
<reference evidence="1" key="1">
    <citation type="journal article" date="2014" name="Int. J. Syst. Evol. Microbiol.">
        <title>Complete genome sequence of Corynebacterium casei LMG S-19264T (=DSM 44701T), isolated from a smear-ripened cheese.</title>
        <authorList>
            <consortium name="US DOE Joint Genome Institute (JGI-PGF)"/>
            <person name="Walter F."/>
            <person name="Albersmeier A."/>
            <person name="Kalinowski J."/>
            <person name="Ruckert C."/>
        </authorList>
    </citation>
    <scope>NUCLEOTIDE SEQUENCE</scope>
    <source>
        <strain evidence="1">CCM 8433</strain>
    </source>
</reference>
<protein>
    <recommendedName>
        <fullName evidence="3">Glucose-6-phosphate 1-dehydrogenase</fullName>
    </recommendedName>
</protein>
<evidence type="ECO:0008006" key="3">
    <source>
        <dbReference type="Google" id="ProtNLM"/>
    </source>
</evidence>
<dbReference type="Proteomes" id="UP000622610">
    <property type="component" value="Unassembled WGS sequence"/>
</dbReference>
<dbReference type="AlphaFoldDB" id="A0A917N4R7"/>
<dbReference type="InterPro" id="IPR019722">
    <property type="entry name" value="HI_0552_fam"/>
</dbReference>
<proteinExistence type="predicted"/>
<accession>A0A917N4R7</accession>
<comment type="caution">
    <text evidence="1">The sequence shown here is derived from an EMBL/GenBank/DDBJ whole genome shotgun (WGS) entry which is preliminary data.</text>
</comment>